<feature type="repeat" description="WD" evidence="3">
    <location>
        <begin position="450"/>
        <end position="477"/>
    </location>
</feature>
<feature type="compositionally biased region" description="Basic and acidic residues" evidence="4">
    <location>
        <begin position="35"/>
        <end position="64"/>
    </location>
</feature>
<feature type="region of interest" description="Disordered" evidence="4">
    <location>
        <begin position="586"/>
        <end position="605"/>
    </location>
</feature>
<name>A0ABQ5S199_9CHLO</name>
<keyword evidence="1 3" id="KW-0853">WD repeat</keyword>
<dbReference type="InterPro" id="IPR051858">
    <property type="entry name" value="WD_repeat_GAD-1"/>
</dbReference>
<feature type="repeat" description="WD" evidence="3">
    <location>
        <begin position="323"/>
        <end position="356"/>
    </location>
</feature>
<dbReference type="PROSITE" id="PS50082">
    <property type="entry name" value="WD_REPEATS_2"/>
    <property type="match status" value="4"/>
</dbReference>
<dbReference type="PANTHER" id="PTHR16017:SF0">
    <property type="entry name" value="WD REPEAT-CONTAINING PROTEIN 70"/>
    <property type="match status" value="1"/>
</dbReference>
<evidence type="ECO:0000256" key="2">
    <source>
        <dbReference type="ARBA" id="ARBA00022737"/>
    </source>
</evidence>
<proteinExistence type="predicted"/>
<feature type="repeat" description="WD" evidence="3">
    <location>
        <begin position="222"/>
        <end position="254"/>
    </location>
</feature>
<gene>
    <name evidence="5" type="ORF">VaNZ11_006713</name>
</gene>
<protein>
    <recommendedName>
        <fullName evidence="7">Anaphase-promoting complex subunit 4 WD40 domain-containing protein</fullName>
    </recommendedName>
</protein>
<evidence type="ECO:0000313" key="6">
    <source>
        <dbReference type="Proteomes" id="UP001165090"/>
    </source>
</evidence>
<dbReference type="InterPro" id="IPR015943">
    <property type="entry name" value="WD40/YVTN_repeat-like_dom_sf"/>
</dbReference>
<accession>A0ABQ5S199</accession>
<dbReference type="InterPro" id="IPR001680">
    <property type="entry name" value="WD40_rpt"/>
</dbReference>
<comment type="caution">
    <text evidence="5">The sequence shown here is derived from an EMBL/GenBank/DDBJ whole genome shotgun (WGS) entry which is preliminary data.</text>
</comment>
<dbReference type="SUPFAM" id="SSF50978">
    <property type="entry name" value="WD40 repeat-like"/>
    <property type="match status" value="1"/>
</dbReference>
<dbReference type="PROSITE" id="PS50294">
    <property type="entry name" value="WD_REPEATS_REGION"/>
    <property type="match status" value="3"/>
</dbReference>
<dbReference type="Pfam" id="PF00400">
    <property type="entry name" value="WD40"/>
    <property type="match status" value="4"/>
</dbReference>
<dbReference type="PRINTS" id="PR00320">
    <property type="entry name" value="GPROTEINBRPT"/>
</dbReference>
<evidence type="ECO:0008006" key="7">
    <source>
        <dbReference type="Google" id="ProtNLM"/>
    </source>
</evidence>
<evidence type="ECO:0000256" key="4">
    <source>
        <dbReference type="SAM" id="MobiDB-lite"/>
    </source>
</evidence>
<feature type="compositionally biased region" description="Low complexity" evidence="4">
    <location>
        <begin position="104"/>
        <end position="115"/>
    </location>
</feature>
<feature type="region of interest" description="Disordered" evidence="4">
    <location>
        <begin position="150"/>
        <end position="212"/>
    </location>
</feature>
<organism evidence="5 6">
    <name type="scientific">Volvox africanus</name>
    <dbReference type="NCBI Taxonomy" id="51714"/>
    <lineage>
        <taxon>Eukaryota</taxon>
        <taxon>Viridiplantae</taxon>
        <taxon>Chlorophyta</taxon>
        <taxon>core chlorophytes</taxon>
        <taxon>Chlorophyceae</taxon>
        <taxon>CS clade</taxon>
        <taxon>Chlamydomonadales</taxon>
        <taxon>Volvocaceae</taxon>
        <taxon>Volvox</taxon>
    </lineage>
</organism>
<evidence type="ECO:0000256" key="1">
    <source>
        <dbReference type="ARBA" id="ARBA00022574"/>
    </source>
</evidence>
<evidence type="ECO:0000313" key="5">
    <source>
        <dbReference type="EMBL" id="GLI63675.1"/>
    </source>
</evidence>
<feature type="compositionally biased region" description="Acidic residues" evidence="4">
    <location>
        <begin position="180"/>
        <end position="195"/>
    </location>
</feature>
<evidence type="ECO:0000256" key="3">
    <source>
        <dbReference type="PROSITE-ProRule" id="PRU00221"/>
    </source>
</evidence>
<dbReference type="EMBL" id="BSDZ01000016">
    <property type="protein sequence ID" value="GLI63675.1"/>
    <property type="molecule type" value="Genomic_DNA"/>
</dbReference>
<dbReference type="Proteomes" id="UP001165090">
    <property type="component" value="Unassembled WGS sequence"/>
</dbReference>
<reference evidence="5 6" key="1">
    <citation type="journal article" date="2023" name="IScience">
        <title>Expanded male sex-determining region conserved during the evolution of homothallism in the green alga Volvox.</title>
        <authorList>
            <person name="Yamamoto K."/>
            <person name="Matsuzaki R."/>
            <person name="Mahakham W."/>
            <person name="Heman W."/>
            <person name="Sekimoto H."/>
            <person name="Kawachi M."/>
            <person name="Minakuchi Y."/>
            <person name="Toyoda A."/>
            <person name="Nozaki H."/>
        </authorList>
    </citation>
    <scope>NUCLEOTIDE SEQUENCE [LARGE SCALE GENOMIC DNA]</scope>
    <source>
        <strain evidence="5 6">NIES-4468</strain>
    </source>
</reference>
<feature type="region of interest" description="Disordered" evidence="4">
    <location>
        <begin position="35"/>
        <end position="131"/>
    </location>
</feature>
<dbReference type="InterPro" id="IPR020472">
    <property type="entry name" value="WD40_PAC1"/>
</dbReference>
<sequence length="721" mass="77517">MSSDDDAEELAAMRAQRAVRMGGAATLSHLRELQRRADAADAGSKEFFEDGDRAVAPLDSDHTPAKAPLVGPPRPPAFHRRAEGASRGWRRVTQDDMDEDDGSDGAAAAVASAGGHQDLGPGRPMQSESDQMDDLDLARAHLPVAFGRATGVSGVGNIGAASASGPRDKGAGKSTSQEPDNLDEEEDDGGSDEEAVDPRVGGVVETGDDDPYGLPITHEAILKGHTKAVSCLDVEHSGTRMVTGSYDYTVRVYDFHGMKSDMRSFRDLEPSDGHPVLSVSWSPSGDAFLVVTGAAQAKIYDRDGRALGEFVRGDMYIRDAKNTKGHISGLTGGSWHPTDRYTAITSSEDGTVRIWDTHNIMQKTVIKATLARPVRTAVTTVSYNATGSLIGAGLADGTVQVWSVGGKFGVSAAVGQVLPPRPQMVEKQGWTYVSKPNQLIRDAHEAGTEVTSLCFSSDNHTLLSRGTDGTLKIWDLRRFQTPVHVHNNLPAAYAQTRAIFSPDESLILTGTSGARNQSVEGGDEGAVAFFSRAKNELIRKVGMPGNVTALAWHHRLNQIFVGIGNRKNGETHALYDLARSERGVVAAASRRPRPPNPLDYTPPVIIKTPHALPMFREDPAKKRKAEREAMKARRPDPGMVAGRGKQGRLGATGGTLLTQHLLKQRGGLMAPAQEMDPREALLRHADKAKDEFSAWTAAYRATQPEPVYDQDEGEAEDEAEE</sequence>
<dbReference type="Gene3D" id="2.130.10.10">
    <property type="entry name" value="YVTN repeat-like/Quinoprotein amine dehydrogenase"/>
    <property type="match status" value="2"/>
</dbReference>
<dbReference type="PANTHER" id="PTHR16017">
    <property type="entry name" value="GASTRULATION DEFECTIVE PROTEIN 1-RELATED"/>
    <property type="match status" value="1"/>
</dbReference>
<feature type="region of interest" description="Disordered" evidence="4">
    <location>
        <begin position="628"/>
        <end position="650"/>
    </location>
</feature>
<feature type="repeat" description="WD" evidence="3">
    <location>
        <begin position="378"/>
        <end position="404"/>
    </location>
</feature>
<keyword evidence="6" id="KW-1185">Reference proteome</keyword>
<dbReference type="SMART" id="SM00320">
    <property type="entry name" value="WD40"/>
    <property type="match status" value="5"/>
</dbReference>
<feature type="compositionally biased region" description="Acidic residues" evidence="4">
    <location>
        <begin position="708"/>
        <end position="721"/>
    </location>
</feature>
<dbReference type="InterPro" id="IPR036322">
    <property type="entry name" value="WD40_repeat_dom_sf"/>
</dbReference>
<keyword evidence="2" id="KW-0677">Repeat</keyword>
<feature type="region of interest" description="Disordered" evidence="4">
    <location>
        <begin position="697"/>
        <end position="721"/>
    </location>
</feature>